<dbReference type="Gene3D" id="2.60.40.1120">
    <property type="entry name" value="Carboxypeptidase-like, regulatory domain"/>
    <property type="match status" value="1"/>
</dbReference>
<dbReference type="FunFam" id="2.170.130.10:FF:000008">
    <property type="entry name" value="SusC/RagA family TonB-linked outer membrane protein"/>
    <property type="match status" value="1"/>
</dbReference>
<dbReference type="NCBIfam" id="TIGR04056">
    <property type="entry name" value="OMP_RagA_SusC"/>
    <property type="match status" value="1"/>
</dbReference>
<dbReference type="Pfam" id="PF13715">
    <property type="entry name" value="CarbopepD_reg_2"/>
    <property type="match status" value="1"/>
</dbReference>
<dbReference type="InterPro" id="IPR023997">
    <property type="entry name" value="TonB-dep_OMP_SusC/RagA_CS"/>
</dbReference>
<dbReference type="RefSeq" id="WP_076382100.1">
    <property type="nucleotide sequence ID" value="NZ_AP017422.1"/>
</dbReference>
<dbReference type="Pfam" id="PF07715">
    <property type="entry name" value="Plug"/>
    <property type="match status" value="1"/>
</dbReference>
<dbReference type="Gene3D" id="2.170.130.10">
    <property type="entry name" value="TonB-dependent receptor, plug domain"/>
    <property type="match status" value="1"/>
</dbReference>
<protein>
    <submittedName>
        <fullName evidence="10">TonB-linked outer membrane protein, SusC/RagA family</fullName>
    </submittedName>
</protein>
<evidence type="ECO:0000313" key="11">
    <source>
        <dbReference type="Proteomes" id="UP000186917"/>
    </source>
</evidence>
<evidence type="ECO:0000256" key="5">
    <source>
        <dbReference type="ARBA" id="ARBA00023136"/>
    </source>
</evidence>
<name>A0A173MKT0_9BACT</name>
<dbReference type="PROSITE" id="PS52016">
    <property type="entry name" value="TONB_DEPENDENT_REC_3"/>
    <property type="match status" value="1"/>
</dbReference>
<dbReference type="NCBIfam" id="TIGR04057">
    <property type="entry name" value="SusC_RagA_signa"/>
    <property type="match status" value="1"/>
</dbReference>
<dbReference type="GO" id="GO:0009279">
    <property type="term" value="C:cell outer membrane"/>
    <property type="evidence" value="ECO:0007669"/>
    <property type="project" value="UniProtKB-SubCell"/>
</dbReference>
<organism evidence="10 11">
    <name type="scientific">Filimonas lacunae</name>
    <dbReference type="NCBI Taxonomy" id="477680"/>
    <lineage>
        <taxon>Bacteria</taxon>
        <taxon>Pseudomonadati</taxon>
        <taxon>Bacteroidota</taxon>
        <taxon>Chitinophagia</taxon>
        <taxon>Chitinophagales</taxon>
        <taxon>Chitinophagaceae</taxon>
        <taxon>Filimonas</taxon>
    </lineage>
</organism>
<dbReference type="STRING" id="477680.SAMN05421788_11216"/>
<dbReference type="InterPro" id="IPR039426">
    <property type="entry name" value="TonB-dep_rcpt-like"/>
</dbReference>
<keyword evidence="5 7" id="KW-0472">Membrane</keyword>
<evidence type="ECO:0000256" key="4">
    <source>
        <dbReference type="ARBA" id="ARBA00022692"/>
    </source>
</evidence>
<dbReference type="KEGG" id="fln:FLA_4247"/>
<feature type="signal peptide" evidence="8">
    <location>
        <begin position="1"/>
        <end position="21"/>
    </location>
</feature>
<keyword evidence="6 7" id="KW-0998">Cell outer membrane</keyword>
<comment type="subcellular location">
    <subcellularLocation>
        <location evidence="1 7">Cell outer membrane</location>
        <topology evidence="1 7">Multi-pass membrane protein</topology>
    </subcellularLocation>
</comment>
<dbReference type="InterPro" id="IPR036942">
    <property type="entry name" value="Beta-barrel_TonB_sf"/>
</dbReference>
<sequence>MKQKILLLTAFFMMLCLVSIGQTTIKGVVKDSSGNGIAGVSVQVKGTAVGTVTTSNGEYSIAVKDSRAVLEFSFIGYGTQTILVNGRNDFSVTLLPATGEMDAVVVVGYGSQKKKDLTGSVAVVSAADLANRPLVNAGEALQGKAAGVQVTSVSGKPGAGLSIRVRGSSSISAGNDPLYVVDGIPMTDISAYNPNDIESISILKDAASAAIYGTRAANGVVVITTKKGKNGQSRVDLTSYYGTSTTTKKLHVLNAKQYQDYANELYQSTIVTDAMVAATDINWQDEVFKTGNQQNYQVAVSGGSEKTQHYLSLGYMDQTGMVKPASFNRMNARLNLSTKVSKWLTLNTSTLASRNRSNDVTDNAGVARGGVVLSALATPSTVPYYQANGQYIGQNPQTGWENPLGAIKGQYSKTVNDRFVSNLGADATLLKGLVFQSRFGIDYKSNENHYYRDPVATQQGRTDQGSLNETTSREWVWLSEQTLNYTKNWNSHHFSALAGWSAQDSHFDQTYISASRIDSQYRYEDWNRLFARAKVKSAPSKTIDEWGLMSYFGRVTYDYAGKYLFQANMRVDKSSKFAPGNRTAAFPSFSAGWRISEENFMKNVRVVSDLKLRASWGKNGNQEGVGSYEYLNLNNFTSTGDQSVGTIAPLSLTWEKTTQTNVGIDAAFLNKRLTFTADFYVKRTNDVLVRVPLSGQIVSSVLMNSGSMRNIGEEFVISSKNILKKDFSWTTDFNIAFNQNKVLAIAGDIGNLTAFGAIYDKGNAISLSKGYGLGQFFGYQAAGVDPATGKQLYVNKNGEQVDYSGLVPSDRKFIGSALPTFTYGMTNTFSYKNFDLSVFLQGSQGNKIYNGVRSETESMKDSRNQSTAVLRRWRKAGDITDIPGVERASDNNSAISTRFLENGSYLRFKTITLSYRLDQKLMSKIGFKGASVYISGQNLFTITKYTGFDPEVSSYGSSNNSQDNRNVSLGIDYGAYPQAKIFLAGINVNL</sequence>
<evidence type="ECO:0000256" key="1">
    <source>
        <dbReference type="ARBA" id="ARBA00004571"/>
    </source>
</evidence>
<dbReference type="EMBL" id="FTOR01000012">
    <property type="protein sequence ID" value="SIT33056.1"/>
    <property type="molecule type" value="Genomic_DNA"/>
</dbReference>
<accession>A0A173MKT0</accession>
<keyword evidence="4 7" id="KW-0812">Transmembrane</keyword>
<dbReference type="InterPro" id="IPR008969">
    <property type="entry name" value="CarboxyPept-like_regulatory"/>
</dbReference>
<evidence type="ECO:0000256" key="7">
    <source>
        <dbReference type="PROSITE-ProRule" id="PRU01360"/>
    </source>
</evidence>
<evidence type="ECO:0000256" key="6">
    <source>
        <dbReference type="ARBA" id="ARBA00023237"/>
    </source>
</evidence>
<dbReference type="SUPFAM" id="SSF49464">
    <property type="entry name" value="Carboxypeptidase regulatory domain-like"/>
    <property type="match status" value="1"/>
</dbReference>
<evidence type="ECO:0000313" key="10">
    <source>
        <dbReference type="EMBL" id="SIT33056.1"/>
    </source>
</evidence>
<keyword evidence="3 7" id="KW-1134">Transmembrane beta strand</keyword>
<dbReference type="SUPFAM" id="SSF56935">
    <property type="entry name" value="Porins"/>
    <property type="match status" value="1"/>
</dbReference>
<dbReference type="AlphaFoldDB" id="A0A173MKT0"/>
<dbReference type="Proteomes" id="UP000186917">
    <property type="component" value="Unassembled WGS sequence"/>
</dbReference>
<keyword evidence="8" id="KW-0732">Signal</keyword>
<dbReference type="Gene3D" id="2.40.170.20">
    <property type="entry name" value="TonB-dependent receptor, beta-barrel domain"/>
    <property type="match status" value="1"/>
</dbReference>
<dbReference type="OrthoDB" id="9768177at2"/>
<evidence type="ECO:0000256" key="8">
    <source>
        <dbReference type="SAM" id="SignalP"/>
    </source>
</evidence>
<evidence type="ECO:0000256" key="2">
    <source>
        <dbReference type="ARBA" id="ARBA00022448"/>
    </source>
</evidence>
<dbReference type="InterPro" id="IPR012910">
    <property type="entry name" value="Plug_dom"/>
</dbReference>
<feature type="chain" id="PRO_5030023103" evidence="8">
    <location>
        <begin position="22"/>
        <end position="990"/>
    </location>
</feature>
<dbReference type="InterPro" id="IPR023996">
    <property type="entry name" value="TonB-dep_OMP_SusC/RagA"/>
</dbReference>
<keyword evidence="2 7" id="KW-0813">Transport</keyword>
<feature type="domain" description="TonB-dependent receptor plug" evidence="9">
    <location>
        <begin position="113"/>
        <end position="220"/>
    </location>
</feature>
<proteinExistence type="inferred from homology"/>
<evidence type="ECO:0000259" key="9">
    <source>
        <dbReference type="Pfam" id="PF07715"/>
    </source>
</evidence>
<dbReference type="InterPro" id="IPR037066">
    <property type="entry name" value="Plug_dom_sf"/>
</dbReference>
<gene>
    <name evidence="10" type="ORF">SAMN05421788_11216</name>
</gene>
<evidence type="ECO:0000256" key="3">
    <source>
        <dbReference type="ARBA" id="ARBA00022452"/>
    </source>
</evidence>
<keyword evidence="11" id="KW-1185">Reference proteome</keyword>
<comment type="similarity">
    <text evidence="7">Belongs to the TonB-dependent receptor family.</text>
</comment>
<reference evidence="11" key="1">
    <citation type="submission" date="2017-01" db="EMBL/GenBank/DDBJ databases">
        <authorList>
            <person name="Varghese N."/>
            <person name="Submissions S."/>
        </authorList>
    </citation>
    <scope>NUCLEOTIDE SEQUENCE [LARGE SCALE GENOMIC DNA]</scope>
    <source>
        <strain evidence="11">DSM 21054</strain>
    </source>
</reference>